<evidence type="ECO:0000313" key="1">
    <source>
        <dbReference type="EMBL" id="MDB8750375.1"/>
    </source>
</evidence>
<proteinExistence type="predicted"/>
<dbReference type="AlphaFoldDB" id="A0AAW6EB59"/>
<reference evidence="1" key="1">
    <citation type="submission" date="2023-01" db="EMBL/GenBank/DDBJ databases">
        <title>Human gut microbiome strain richness.</title>
        <authorList>
            <person name="Chen-Liaw A."/>
        </authorList>
    </citation>
    <scope>NUCLEOTIDE SEQUENCE</scope>
    <source>
        <strain evidence="1">D43st1_D9_D43t1_170807</strain>
    </source>
</reference>
<protein>
    <submittedName>
        <fullName evidence="1">Uncharacterized protein</fullName>
    </submittedName>
</protein>
<accession>A0AAW6EB59</accession>
<gene>
    <name evidence="1" type="ORF">PNW00_07960</name>
</gene>
<dbReference type="Proteomes" id="UP001213042">
    <property type="component" value="Unassembled WGS sequence"/>
</dbReference>
<evidence type="ECO:0000313" key="2">
    <source>
        <dbReference type="Proteomes" id="UP001213042"/>
    </source>
</evidence>
<sequence length="163" mass="19716">MGKQINFYMDDKIKQDFINFLDAEGYVFLPDSSFDILYKLEKENINNEYSVCLYTSLFGKIKLKQIKDINKFRIDKSYNPVIEYWIPHIKHSDKSIRCGRLWLTSYDFYDKNADRTFINKEYNKLVRWIKKNVPYQKVSGYSQKMYISDELVDLLYNSEYILK</sequence>
<dbReference type="RefSeq" id="WP_195221324.1">
    <property type="nucleotide sequence ID" value="NZ_JADMWL010000014.1"/>
</dbReference>
<comment type="caution">
    <text evidence="1">The sequence shown here is derived from an EMBL/GenBank/DDBJ whole genome shotgun (WGS) entry which is preliminary data.</text>
</comment>
<dbReference type="EMBL" id="JAQMLU010000012">
    <property type="protein sequence ID" value="MDB8750375.1"/>
    <property type="molecule type" value="Genomic_DNA"/>
</dbReference>
<name>A0AAW6EB59_9FIRM</name>
<organism evidence="1 2">
    <name type="scientific">Ruminococcus bicirculans</name>
    <name type="common">ex Wegman et al. 2014</name>
    <dbReference type="NCBI Taxonomy" id="1160721"/>
    <lineage>
        <taxon>Bacteria</taxon>
        <taxon>Bacillati</taxon>
        <taxon>Bacillota</taxon>
        <taxon>Clostridia</taxon>
        <taxon>Eubacteriales</taxon>
        <taxon>Oscillospiraceae</taxon>
        <taxon>Ruminococcus</taxon>
    </lineage>
</organism>